<protein>
    <submittedName>
        <fullName evidence="1">Uncharacterized protein</fullName>
    </submittedName>
</protein>
<evidence type="ECO:0000313" key="2">
    <source>
        <dbReference type="Proteomes" id="UP000005837"/>
    </source>
</evidence>
<gene>
    <name evidence="1" type="ORF">EIKCOROL_00049</name>
</gene>
<proteinExistence type="predicted"/>
<sequence>MCWVTPVANPTYFYCAETSFSGSLMPQRSRAAERGCNNIKAT</sequence>
<dbReference type="HOGENOM" id="CLU_3250794_0_0_4"/>
<dbReference type="AlphaFoldDB" id="C0DRT3"/>
<comment type="caution">
    <text evidence="1">The sequence shown here is derived from an EMBL/GenBank/DDBJ whole genome shotgun (WGS) entry which is preliminary data.</text>
</comment>
<evidence type="ECO:0000313" key="1">
    <source>
        <dbReference type="EMBL" id="EEG25230.1"/>
    </source>
</evidence>
<accession>C0DRT3</accession>
<organism evidence="1 2">
    <name type="scientific">Eikenella corrodens ATCC 23834</name>
    <dbReference type="NCBI Taxonomy" id="546274"/>
    <lineage>
        <taxon>Bacteria</taxon>
        <taxon>Pseudomonadati</taxon>
        <taxon>Pseudomonadota</taxon>
        <taxon>Betaproteobacteria</taxon>
        <taxon>Neisseriales</taxon>
        <taxon>Neisseriaceae</taxon>
        <taxon>Eikenella</taxon>
    </lineage>
</organism>
<name>C0DRT3_EIKCO</name>
<dbReference type="Proteomes" id="UP000005837">
    <property type="component" value="Unassembled WGS sequence"/>
</dbReference>
<dbReference type="EMBL" id="ACEA01000002">
    <property type="protein sequence ID" value="EEG25230.1"/>
    <property type="molecule type" value="Genomic_DNA"/>
</dbReference>
<reference evidence="1 2" key="1">
    <citation type="submission" date="2009-01" db="EMBL/GenBank/DDBJ databases">
        <authorList>
            <person name="Fulton L."/>
            <person name="Clifton S."/>
            <person name="Chinwalla A.T."/>
            <person name="Mitreva M."/>
            <person name="Sodergren E."/>
            <person name="Weinstock G."/>
            <person name="Clifton S."/>
            <person name="Dooling D.J."/>
            <person name="Fulton B."/>
            <person name="Minx P."/>
            <person name="Pepin K.H."/>
            <person name="Johnson M."/>
            <person name="Bhonagiri V."/>
            <person name="Nash W.E."/>
            <person name="Mardis E.R."/>
            <person name="Wilson R.K."/>
        </authorList>
    </citation>
    <scope>NUCLEOTIDE SEQUENCE [LARGE SCALE GENOMIC DNA]</scope>
    <source>
        <strain evidence="1 2">ATCC 23834</strain>
    </source>
</reference>